<keyword evidence="6" id="KW-1185">Reference proteome</keyword>
<dbReference type="EMBL" id="CP099422">
    <property type="protein sequence ID" value="USW53716.1"/>
    <property type="molecule type" value="Genomic_DNA"/>
</dbReference>
<feature type="region of interest" description="Disordered" evidence="3">
    <location>
        <begin position="188"/>
        <end position="214"/>
    </location>
</feature>
<protein>
    <submittedName>
        <fullName evidence="5">Scytalone dehydratase, NTF2-like domain superfamily</fullName>
    </submittedName>
</protein>
<keyword evidence="2" id="KW-0456">Lyase</keyword>
<reference evidence="5" key="1">
    <citation type="submission" date="2022-06" db="EMBL/GenBank/DDBJ databases">
        <title>Complete genome sequences of two strains of the flax pathogen Septoria linicola.</title>
        <authorList>
            <person name="Lapalu N."/>
            <person name="Simon A."/>
            <person name="Demenou B."/>
            <person name="Paumier D."/>
            <person name="Guillot M.-P."/>
            <person name="Gout L."/>
            <person name="Valade R."/>
        </authorList>
    </citation>
    <scope>NUCLEOTIDE SEQUENCE</scope>
    <source>
        <strain evidence="5">SE15195</strain>
    </source>
</reference>
<accession>A0A9Q9EJE9</accession>
<dbReference type="InterPro" id="IPR032710">
    <property type="entry name" value="NTF2-like_dom_sf"/>
</dbReference>
<feature type="domain" description="Scytalone dehydratase-like" evidence="4">
    <location>
        <begin position="16"/>
        <end position="172"/>
    </location>
</feature>
<feature type="compositionally biased region" description="Low complexity" evidence="3">
    <location>
        <begin position="197"/>
        <end position="211"/>
    </location>
</feature>
<dbReference type="SUPFAM" id="SSF54427">
    <property type="entry name" value="NTF2-like"/>
    <property type="match status" value="1"/>
</dbReference>
<dbReference type="Gene3D" id="3.10.450.50">
    <property type="match status" value="1"/>
</dbReference>
<dbReference type="OrthoDB" id="5281072at2759"/>
<dbReference type="Pfam" id="PF02982">
    <property type="entry name" value="Scytalone_dh"/>
    <property type="match status" value="1"/>
</dbReference>
<dbReference type="Proteomes" id="UP001056384">
    <property type="component" value="Chromosome 5"/>
</dbReference>
<sequence>MPGFADTQLEPVKLISLEEMQGCMAAVYEWADSYDSKDWTRLSKCIAPTLRIDYRSFLNKLWEEMPAEEFIKMASDPNVLGDPTLKTQHFIGGTKWEKVSDDEIIGYHQLRVPHQKYTDETLTKVAVKGHAHSFNLHWYKKVNGVWKFAGLNPDIRWFEYDFDKVFAAGREELGDEAAAQADKNLAAQAEGAPEIVPSPSSSSSSTATTTTVREMKRFDLSKINESTGADPLVEQANALAIATGIPPPAKVQKTEA</sequence>
<dbReference type="InterPro" id="IPR049884">
    <property type="entry name" value="Scytalone_dh"/>
</dbReference>
<organism evidence="5 6">
    <name type="scientific">Septoria linicola</name>
    <dbReference type="NCBI Taxonomy" id="215465"/>
    <lineage>
        <taxon>Eukaryota</taxon>
        <taxon>Fungi</taxon>
        <taxon>Dikarya</taxon>
        <taxon>Ascomycota</taxon>
        <taxon>Pezizomycotina</taxon>
        <taxon>Dothideomycetes</taxon>
        <taxon>Dothideomycetidae</taxon>
        <taxon>Mycosphaerellales</taxon>
        <taxon>Mycosphaerellaceae</taxon>
        <taxon>Septoria</taxon>
    </lineage>
</organism>
<evidence type="ECO:0000313" key="5">
    <source>
        <dbReference type="EMBL" id="USW53716.1"/>
    </source>
</evidence>
<dbReference type="AlphaFoldDB" id="A0A9Q9EJE9"/>
<evidence type="ECO:0000256" key="1">
    <source>
        <dbReference type="ARBA" id="ARBA00008584"/>
    </source>
</evidence>
<evidence type="ECO:0000313" key="6">
    <source>
        <dbReference type="Proteomes" id="UP001056384"/>
    </source>
</evidence>
<dbReference type="GO" id="GO:0016829">
    <property type="term" value="F:lyase activity"/>
    <property type="evidence" value="ECO:0007669"/>
    <property type="project" value="UniProtKB-KW"/>
</dbReference>
<name>A0A9Q9EJE9_9PEZI</name>
<evidence type="ECO:0000259" key="4">
    <source>
        <dbReference type="Pfam" id="PF02982"/>
    </source>
</evidence>
<evidence type="ECO:0000256" key="2">
    <source>
        <dbReference type="ARBA" id="ARBA00023239"/>
    </source>
</evidence>
<gene>
    <name evidence="5" type="ORF">Slin15195_G070350</name>
</gene>
<proteinExistence type="inferred from homology"/>
<evidence type="ECO:0000256" key="3">
    <source>
        <dbReference type="SAM" id="MobiDB-lite"/>
    </source>
</evidence>
<comment type="similarity">
    <text evidence="1">Belongs to the scytalone dehydratase family.</text>
</comment>